<sequence length="367" mass="39445">MIHTVPIMASSTSSSKVRVAVTQYEPVWFNLTGAVAKTCELIKEAAKNDAKLIAFPECWIPGYPLWIWSRPVDFDLNVQYIKNSLQLSSPEMDTIRACARDHHIAVSLGFSENFDDSVYIAQALIGADGQIKVHRRKMKPTHMERTVFGDASSADLCLPTGSVAQLSMGNGVSARVGQLSCWEHIQPLLKFHTISQREQIHVAAWPSLTPHSGSGPDLWSMSAEGCQSLSRTYAIEASAFVLHSTSVLTDKAVTANGTAGSPLMGSPGGGTSAIFGPDGRSIAEPLGDKEEGMLYADLDMDEITRIKMFAHCTGHYSRPDLVWLGVEGGARGLVRDSRAAGKPQSVGSLGAACGCDEESVVVVEEHS</sequence>
<dbReference type="InterPro" id="IPR000132">
    <property type="entry name" value="Nitrilase/CN_hydratase_CS"/>
</dbReference>
<evidence type="ECO:0000256" key="1">
    <source>
        <dbReference type="ARBA" id="ARBA00008129"/>
    </source>
</evidence>
<dbReference type="Gene3D" id="3.60.110.10">
    <property type="entry name" value="Carbon-nitrogen hydrolase"/>
    <property type="match status" value="1"/>
</dbReference>
<evidence type="ECO:0000313" key="6">
    <source>
        <dbReference type="EMBL" id="KAK8233597.1"/>
    </source>
</evidence>
<dbReference type="Proteomes" id="UP001492380">
    <property type="component" value="Unassembled WGS sequence"/>
</dbReference>
<accession>A0ABR1YM69</accession>
<dbReference type="InterPro" id="IPR036526">
    <property type="entry name" value="C-N_Hydrolase_sf"/>
</dbReference>
<keyword evidence="2" id="KW-0378">Hydrolase</keyword>
<gene>
    <name evidence="6" type="ORF">HDK90DRAFT_271680</name>
</gene>
<dbReference type="SUPFAM" id="SSF56317">
    <property type="entry name" value="Carbon-nitrogen hydrolase"/>
    <property type="match status" value="1"/>
</dbReference>
<evidence type="ECO:0000256" key="2">
    <source>
        <dbReference type="ARBA" id="ARBA00022801"/>
    </source>
</evidence>
<organism evidence="6 7">
    <name type="scientific">Phyllosticta capitalensis</name>
    <dbReference type="NCBI Taxonomy" id="121624"/>
    <lineage>
        <taxon>Eukaryota</taxon>
        <taxon>Fungi</taxon>
        <taxon>Dikarya</taxon>
        <taxon>Ascomycota</taxon>
        <taxon>Pezizomycotina</taxon>
        <taxon>Dothideomycetes</taxon>
        <taxon>Dothideomycetes incertae sedis</taxon>
        <taxon>Botryosphaeriales</taxon>
        <taxon>Phyllostictaceae</taxon>
        <taxon>Phyllosticta</taxon>
    </lineage>
</organism>
<reference evidence="6 7" key="1">
    <citation type="submission" date="2024-04" db="EMBL/GenBank/DDBJ databases">
        <title>Phyllosticta paracitricarpa is synonymous to the EU quarantine fungus P. citricarpa based on phylogenomic analyses.</title>
        <authorList>
            <consortium name="Lawrence Berkeley National Laboratory"/>
            <person name="Van Ingen-Buijs V.A."/>
            <person name="Van Westerhoven A.C."/>
            <person name="Haridas S."/>
            <person name="Skiadas P."/>
            <person name="Martin F."/>
            <person name="Groenewald J.Z."/>
            <person name="Crous P.W."/>
            <person name="Seidl M.F."/>
        </authorList>
    </citation>
    <scope>NUCLEOTIDE SEQUENCE [LARGE SCALE GENOMIC DNA]</scope>
    <source>
        <strain evidence="6 7">CBS 123374</strain>
    </source>
</reference>
<proteinExistence type="inferred from homology"/>
<dbReference type="EMBL" id="JBBWRZ010000006">
    <property type="protein sequence ID" value="KAK8233597.1"/>
    <property type="molecule type" value="Genomic_DNA"/>
</dbReference>
<dbReference type="PANTHER" id="PTHR46044:SF14">
    <property type="entry name" value="ARYLACETONITRILASE"/>
    <property type="match status" value="1"/>
</dbReference>
<evidence type="ECO:0000313" key="7">
    <source>
        <dbReference type="Proteomes" id="UP001492380"/>
    </source>
</evidence>
<evidence type="ECO:0000256" key="4">
    <source>
        <dbReference type="ARBA" id="ARBA00039045"/>
    </source>
</evidence>
<keyword evidence="7" id="KW-1185">Reference proteome</keyword>
<dbReference type="PANTHER" id="PTHR46044">
    <property type="entry name" value="NITRILASE"/>
    <property type="match status" value="1"/>
</dbReference>
<comment type="similarity">
    <text evidence="1">Belongs to the carbon-nitrogen hydrolase superfamily. Nitrilase family.</text>
</comment>
<comment type="catalytic activity">
    <reaction evidence="3">
        <text>a nitrile + 2 H2O = a carboxylate + NH4(+)</text>
        <dbReference type="Rhea" id="RHEA:21724"/>
        <dbReference type="ChEBI" id="CHEBI:15377"/>
        <dbReference type="ChEBI" id="CHEBI:18379"/>
        <dbReference type="ChEBI" id="CHEBI:28938"/>
        <dbReference type="ChEBI" id="CHEBI:29067"/>
        <dbReference type="EC" id="3.5.5.1"/>
    </reaction>
</comment>
<protein>
    <recommendedName>
        <fullName evidence="4">nitrilase</fullName>
        <ecNumber evidence="4">3.5.5.1</ecNumber>
    </recommendedName>
</protein>
<comment type="caution">
    <text evidence="6">The sequence shown here is derived from an EMBL/GenBank/DDBJ whole genome shotgun (WGS) entry which is preliminary data.</text>
</comment>
<dbReference type="PROSITE" id="PS00921">
    <property type="entry name" value="NITRIL_CHT_2"/>
    <property type="match status" value="1"/>
</dbReference>
<dbReference type="Pfam" id="PF00795">
    <property type="entry name" value="CN_hydrolase"/>
    <property type="match status" value="1"/>
</dbReference>
<evidence type="ECO:0000256" key="3">
    <source>
        <dbReference type="ARBA" id="ARBA00036406"/>
    </source>
</evidence>
<evidence type="ECO:0000259" key="5">
    <source>
        <dbReference type="PROSITE" id="PS50263"/>
    </source>
</evidence>
<dbReference type="CDD" id="cd07564">
    <property type="entry name" value="nitrilases_CHs"/>
    <property type="match status" value="1"/>
</dbReference>
<feature type="domain" description="CN hydrolase" evidence="5">
    <location>
        <begin position="17"/>
        <end position="300"/>
    </location>
</feature>
<dbReference type="InterPro" id="IPR003010">
    <property type="entry name" value="C-N_Hydrolase"/>
</dbReference>
<dbReference type="InterPro" id="IPR044149">
    <property type="entry name" value="Nitrilases_CHs"/>
</dbReference>
<dbReference type="EC" id="3.5.5.1" evidence="4"/>
<dbReference type="PROSITE" id="PS50263">
    <property type="entry name" value="CN_HYDROLASE"/>
    <property type="match status" value="1"/>
</dbReference>
<name>A0ABR1YM69_9PEZI</name>